<evidence type="ECO:0000256" key="2">
    <source>
        <dbReference type="ARBA" id="ARBA00023242"/>
    </source>
</evidence>
<dbReference type="EMBL" id="JAWJWF010000004">
    <property type="protein sequence ID" value="KAK6633498.1"/>
    <property type="molecule type" value="Genomic_DNA"/>
</dbReference>
<dbReference type="PROSITE" id="PS50097">
    <property type="entry name" value="BTB"/>
    <property type="match status" value="1"/>
</dbReference>
<feature type="domain" description="BTB" evidence="3">
    <location>
        <begin position="31"/>
        <end position="96"/>
    </location>
</feature>
<accession>A0ABR1B3F6</accession>
<dbReference type="InterPro" id="IPR011333">
    <property type="entry name" value="SKP1/BTB/POZ_sf"/>
</dbReference>
<organism evidence="4 5">
    <name type="scientific">Polyplax serrata</name>
    <name type="common">Common mouse louse</name>
    <dbReference type="NCBI Taxonomy" id="468196"/>
    <lineage>
        <taxon>Eukaryota</taxon>
        <taxon>Metazoa</taxon>
        <taxon>Ecdysozoa</taxon>
        <taxon>Arthropoda</taxon>
        <taxon>Hexapoda</taxon>
        <taxon>Insecta</taxon>
        <taxon>Pterygota</taxon>
        <taxon>Neoptera</taxon>
        <taxon>Paraneoptera</taxon>
        <taxon>Psocodea</taxon>
        <taxon>Troctomorpha</taxon>
        <taxon>Phthiraptera</taxon>
        <taxon>Anoplura</taxon>
        <taxon>Polyplacidae</taxon>
        <taxon>Polyplax</taxon>
    </lineage>
</organism>
<name>A0ABR1B3F6_POLSC</name>
<reference evidence="4 5" key="1">
    <citation type="submission" date="2023-09" db="EMBL/GenBank/DDBJ databases">
        <title>Genomes of two closely related lineages of the louse Polyplax serrata with different host specificities.</title>
        <authorList>
            <person name="Martinu J."/>
            <person name="Tarabai H."/>
            <person name="Stefka J."/>
            <person name="Hypsa V."/>
        </authorList>
    </citation>
    <scope>NUCLEOTIDE SEQUENCE [LARGE SCALE GENOMIC DNA]</scope>
    <source>
        <strain evidence="4">98ZLc_SE</strain>
    </source>
</reference>
<dbReference type="InterPro" id="IPR000210">
    <property type="entry name" value="BTB/POZ_dom"/>
</dbReference>
<dbReference type="SMART" id="SM00225">
    <property type="entry name" value="BTB"/>
    <property type="match status" value="1"/>
</dbReference>
<comment type="subcellular location">
    <subcellularLocation>
        <location evidence="1">Nucleus</location>
    </subcellularLocation>
</comment>
<dbReference type="InterPro" id="IPR051095">
    <property type="entry name" value="Dros_DevTransReg"/>
</dbReference>
<dbReference type="PANTHER" id="PTHR23110:SF109">
    <property type="entry name" value="FI07618P-RELATED"/>
    <property type="match status" value="1"/>
</dbReference>
<keyword evidence="5" id="KW-1185">Reference proteome</keyword>
<dbReference type="Pfam" id="PF00651">
    <property type="entry name" value="BTB"/>
    <property type="match status" value="1"/>
</dbReference>
<evidence type="ECO:0000313" key="5">
    <source>
        <dbReference type="Proteomes" id="UP001359485"/>
    </source>
</evidence>
<dbReference type="Gene3D" id="3.30.710.10">
    <property type="entry name" value="Potassium Channel Kv1.1, Chain A"/>
    <property type="match status" value="1"/>
</dbReference>
<protein>
    <recommendedName>
        <fullName evidence="3">BTB domain-containing protein</fullName>
    </recommendedName>
</protein>
<evidence type="ECO:0000259" key="3">
    <source>
        <dbReference type="PROSITE" id="PS50097"/>
    </source>
</evidence>
<comment type="caution">
    <text evidence="4">The sequence shown here is derived from an EMBL/GenBank/DDBJ whole genome shotgun (WGS) entry which is preliminary data.</text>
</comment>
<dbReference type="Proteomes" id="UP001359485">
    <property type="component" value="Unassembled WGS sequence"/>
</dbReference>
<evidence type="ECO:0000313" key="4">
    <source>
        <dbReference type="EMBL" id="KAK6633498.1"/>
    </source>
</evidence>
<proteinExistence type="predicted"/>
<keyword evidence="2" id="KW-0539">Nucleus</keyword>
<dbReference type="PANTHER" id="PTHR23110">
    <property type="entry name" value="BTB DOMAIN TRANSCRIPTION FACTOR"/>
    <property type="match status" value="1"/>
</dbReference>
<evidence type="ECO:0000256" key="1">
    <source>
        <dbReference type="ARBA" id="ARBA00004123"/>
    </source>
</evidence>
<gene>
    <name evidence="4" type="ORF">RUM44_004105</name>
</gene>
<sequence length="421" mass="47857">MSAVAYIMQWGDHKTDVHNHLRLLFEEQKFVDLTLFCSTHSVKVHSVVVASNSSYFEKVLLSQNGVNSVIVLKDMKFEVFRALIEFMYCGETTVLDEDVDALLYASKKFEVKGLSRMTRQRVMFCAAEKMENEPTESKHRFIFPAESAHPGMIQAVIDLTKKKEKSQIPSDNKPDLLYLKKEALKIKETQAKKQENLGLPETAISDTEYAILKEAEESRKALEKLQKYVLNPNGIDKGHQAPAENSFININKTSDGNDPPAKSRNHSYSILRHPIEDEIAAENLTDELNKQERRIRDHIQQQQHNEHQYQQELQHHLYIKKEIQQQETQHPDKFPQNQNGAVQSTLLPADVPIFVDDGKGNYVTLDVEMANMIAGQEIKYNLVQGVVMTSDGKGCQLSNPANILIPDTQNQLGSMPILNCD</sequence>
<dbReference type="SUPFAM" id="SSF54695">
    <property type="entry name" value="POZ domain"/>
    <property type="match status" value="1"/>
</dbReference>